<evidence type="ECO:0000313" key="1">
    <source>
        <dbReference type="EMBL" id="HAS8538200.1"/>
    </source>
</evidence>
<dbReference type="Proteomes" id="UP000863257">
    <property type="component" value="Unassembled WGS sequence"/>
</dbReference>
<accession>A0A8H9MZ28</accession>
<name>A0A8H9MZ28_VIBVL</name>
<protein>
    <submittedName>
        <fullName evidence="1">Uncharacterized protein</fullName>
    </submittedName>
</protein>
<gene>
    <name evidence="1" type="ORF">I7730_00105</name>
</gene>
<dbReference type="AlphaFoldDB" id="A0A8H9MZ28"/>
<sequence>MLFHKLNTAKFESIYLTEEHTELVVKLLNECFPFDGNQFLDGESEKESEWHFDTNTSVKPSTQTIELTLGSRIVGYAVCAKEADVFQALLNGFSIESKDHDTNPVTQNANLCILRMSSMDSYLAVYFDEANFNQSGIELVIGGKTLSIASKEGDYHWGEYRFDFLSLCPKNGTTFEISGHSTNHIELFGDYAEIVVNDEHTDVPLPELAVFSIS</sequence>
<proteinExistence type="predicted"/>
<reference evidence="1" key="1">
    <citation type="journal article" date="2018" name="Genome Biol.">
        <title>SKESA: strategic k-mer extension for scrupulous assemblies.</title>
        <authorList>
            <person name="Souvorov A."/>
            <person name="Agarwala R."/>
            <person name="Lipman D.J."/>
        </authorList>
    </citation>
    <scope>NUCLEOTIDE SEQUENCE</scope>
    <source>
        <strain evidence="1">BCW_3452</strain>
    </source>
</reference>
<reference evidence="1" key="2">
    <citation type="submission" date="2019-01" db="EMBL/GenBank/DDBJ databases">
        <authorList>
            <consortium name="NCBI Pathogen Detection Project"/>
        </authorList>
    </citation>
    <scope>NUCLEOTIDE SEQUENCE</scope>
    <source>
        <strain evidence="1">BCW_3452</strain>
    </source>
</reference>
<organism evidence="1">
    <name type="scientific">Vibrio vulnificus</name>
    <dbReference type="NCBI Taxonomy" id="672"/>
    <lineage>
        <taxon>Bacteria</taxon>
        <taxon>Pseudomonadati</taxon>
        <taxon>Pseudomonadota</taxon>
        <taxon>Gammaproteobacteria</taxon>
        <taxon>Vibrionales</taxon>
        <taxon>Vibrionaceae</taxon>
        <taxon>Vibrio</taxon>
    </lineage>
</organism>
<comment type="caution">
    <text evidence="1">The sequence shown here is derived from an EMBL/GenBank/DDBJ whole genome shotgun (WGS) entry which is preliminary data.</text>
</comment>
<dbReference type="EMBL" id="DACRBY010000001">
    <property type="protein sequence ID" value="HAS8538200.1"/>
    <property type="molecule type" value="Genomic_DNA"/>
</dbReference>